<protein>
    <submittedName>
        <fullName evidence="1">Uncharacterized protein</fullName>
    </submittedName>
</protein>
<dbReference type="AlphaFoldDB" id="A0A450WRL9"/>
<organism evidence="1">
    <name type="scientific">Candidatus Kentrum sp. LPFa</name>
    <dbReference type="NCBI Taxonomy" id="2126335"/>
    <lineage>
        <taxon>Bacteria</taxon>
        <taxon>Pseudomonadati</taxon>
        <taxon>Pseudomonadota</taxon>
        <taxon>Gammaproteobacteria</taxon>
        <taxon>Candidatus Kentrum</taxon>
    </lineage>
</organism>
<evidence type="ECO:0000313" key="1">
    <source>
        <dbReference type="EMBL" id="VFK19638.1"/>
    </source>
</evidence>
<sequence>MELRKDRSLDTTVQVQQPNLAELLPQDGAASGSSTTGHSPPTAFLYEVDHLGVGSAPRRIIPSQKLPYILGG</sequence>
<dbReference type="EMBL" id="CAADFK010000180">
    <property type="protein sequence ID" value="VFK19638.1"/>
    <property type="molecule type" value="Genomic_DNA"/>
</dbReference>
<name>A0A450WRL9_9GAMM</name>
<reference evidence="1" key="1">
    <citation type="submission" date="2019-02" db="EMBL/GenBank/DDBJ databases">
        <authorList>
            <person name="Gruber-Vodicka R. H."/>
            <person name="Seah K. B. B."/>
        </authorList>
    </citation>
    <scope>NUCLEOTIDE SEQUENCE</scope>
    <source>
        <strain evidence="1">BECK_S313</strain>
    </source>
</reference>
<gene>
    <name evidence="1" type="ORF">BECKLPF1236B_GA0070989_11805</name>
</gene>
<accession>A0A450WRL9</accession>
<proteinExistence type="predicted"/>